<dbReference type="Proteomes" id="UP001210204">
    <property type="component" value="Unassembled WGS sequence"/>
</dbReference>
<protein>
    <submittedName>
        <fullName evidence="1">Uncharacterized protein</fullName>
    </submittedName>
</protein>
<reference evidence="1" key="1">
    <citation type="submission" date="2023-01" db="EMBL/GenBank/DDBJ databases">
        <title>Human gut microbiome strain richness.</title>
        <authorList>
            <person name="Chen-Liaw A."/>
        </authorList>
    </citation>
    <scope>NUCLEOTIDE SEQUENCE</scope>
    <source>
        <strain evidence="1">1001095st1_G4_1001095IJ_161003</strain>
    </source>
</reference>
<dbReference type="RefSeq" id="WP_195918049.1">
    <property type="nucleotide sequence ID" value="NZ_JADOZZ010000004.1"/>
</dbReference>
<dbReference type="EMBL" id="JAQMJT010000006">
    <property type="protein sequence ID" value="MDB8614052.1"/>
    <property type="molecule type" value="Genomic_DNA"/>
</dbReference>
<organism evidence="1 2">
    <name type="scientific">Streptococcus salivarius</name>
    <dbReference type="NCBI Taxonomy" id="1304"/>
    <lineage>
        <taxon>Bacteria</taxon>
        <taxon>Bacillati</taxon>
        <taxon>Bacillota</taxon>
        <taxon>Bacilli</taxon>
        <taxon>Lactobacillales</taxon>
        <taxon>Streptococcaceae</taxon>
        <taxon>Streptococcus</taxon>
    </lineage>
</organism>
<comment type="caution">
    <text evidence="1">The sequence shown here is derived from an EMBL/GenBank/DDBJ whole genome shotgun (WGS) entry which is preliminary data.</text>
</comment>
<accession>A0AAW6D5Q8</accession>
<dbReference type="AlphaFoldDB" id="A0AAW6D5Q8"/>
<proteinExistence type="predicted"/>
<gene>
    <name evidence="1" type="ORF">PNU26_06530</name>
</gene>
<sequence>MGNISHAFGKVTISAPTLTDIEVLVATHRVINEKAWNPTTIEGSPSEADCITTEEGFVSVTLPFTACGNWNIRENIDSFLTDILKQDSTLSDIPISATFDYVDAESGVNFIYKATVMTRNVPGKGVTTELLTDEDLGDYSESYLKELEGVYEQELALASITV</sequence>
<name>A0AAW6D5Q8_STRSL</name>
<evidence type="ECO:0000313" key="2">
    <source>
        <dbReference type="Proteomes" id="UP001210204"/>
    </source>
</evidence>
<evidence type="ECO:0000313" key="1">
    <source>
        <dbReference type="EMBL" id="MDB8614052.1"/>
    </source>
</evidence>